<evidence type="ECO:0000259" key="1">
    <source>
        <dbReference type="Pfam" id="PF04167"/>
    </source>
</evidence>
<organism evidence="2 3">
    <name type="scientific">Peribacillus simplex</name>
    <dbReference type="NCBI Taxonomy" id="1478"/>
    <lineage>
        <taxon>Bacteria</taxon>
        <taxon>Bacillati</taxon>
        <taxon>Bacillota</taxon>
        <taxon>Bacilli</taxon>
        <taxon>Bacillales</taxon>
        <taxon>Bacillaceae</taxon>
        <taxon>Peribacillus</taxon>
    </lineage>
</organism>
<dbReference type="EMBL" id="LNNH01000012">
    <property type="protein sequence ID" value="KWW21484.1"/>
    <property type="molecule type" value="Genomic_DNA"/>
</dbReference>
<evidence type="ECO:0000313" key="2">
    <source>
        <dbReference type="EMBL" id="KWW21484.1"/>
    </source>
</evidence>
<dbReference type="Pfam" id="PF04167">
    <property type="entry name" value="DUF402"/>
    <property type="match status" value="1"/>
</dbReference>
<dbReference type="SUPFAM" id="SSF159234">
    <property type="entry name" value="FomD-like"/>
    <property type="match status" value="1"/>
</dbReference>
<gene>
    <name evidence="2" type="ORF">AS888_16645</name>
</gene>
<proteinExistence type="predicted"/>
<dbReference type="Proteomes" id="UP000064189">
    <property type="component" value="Unassembled WGS sequence"/>
</dbReference>
<evidence type="ECO:0000313" key="3">
    <source>
        <dbReference type="Proteomes" id="UP000064189"/>
    </source>
</evidence>
<dbReference type="InterPro" id="IPR007295">
    <property type="entry name" value="DUF402"/>
</dbReference>
<dbReference type="PANTHER" id="PTHR41271:SF1">
    <property type="entry name" value="DUF402 DOMAIN-CONTAINING PROTEIN"/>
    <property type="match status" value="1"/>
</dbReference>
<dbReference type="PANTHER" id="PTHR41271">
    <property type="entry name" value="DUF402 DOMAIN-CONTAINING PROTEIN"/>
    <property type="match status" value="1"/>
</dbReference>
<feature type="domain" description="DUF402" evidence="1">
    <location>
        <begin position="44"/>
        <end position="163"/>
    </location>
</feature>
<comment type="caution">
    <text evidence="2">The sequence shown here is derived from an EMBL/GenBank/DDBJ whole genome shotgun (WGS) entry which is preliminary data.</text>
</comment>
<keyword evidence="3" id="KW-1185">Reference proteome</keyword>
<name>A0A109N0Y0_9BACI</name>
<sequence length="182" mass="21330">MKMLKRKYGNRLEWKRVLERKYAQTFLDTKQYKGYITLLHAIKVAEPLFAMYEEKKICIVDDGYMWLQQFPLEKNHSVTTMYDDKGKIVQWYIDVCLRNGVEHDIPYLDDLFLDLILLPSGEVIQKDADELEAALLSGMIDISLYDAAWNEGKLLTHLINNGSFELLELSHYHKGLLINELK</sequence>
<dbReference type="Gene3D" id="2.40.380.10">
    <property type="entry name" value="FomD-like"/>
    <property type="match status" value="1"/>
</dbReference>
<protein>
    <recommendedName>
        <fullName evidence="1">DUF402 domain-containing protein</fullName>
    </recommendedName>
</protein>
<dbReference type="AlphaFoldDB" id="A0A109N0Y0"/>
<dbReference type="InterPro" id="IPR035930">
    <property type="entry name" value="FomD-like_sf"/>
</dbReference>
<accession>A0A109N0Y0</accession>
<reference evidence="2 3" key="1">
    <citation type="submission" date="2015-11" db="EMBL/GenBank/DDBJ databases">
        <title>Genome Sequence of Bacillus simplex strain VanAntwerpen2.</title>
        <authorList>
            <person name="Couger M.B."/>
        </authorList>
    </citation>
    <scope>NUCLEOTIDE SEQUENCE [LARGE SCALE GENOMIC DNA]</scope>
    <source>
        <strain evidence="2 3">VanAntwerpen02</strain>
    </source>
</reference>